<dbReference type="PROSITE" id="PS50111">
    <property type="entry name" value="CHEMOTAXIS_TRANSDUC_2"/>
    <property type="match status" value="1"/>
</dbReference>
<dbReference type="SUPFAM" id="SSF58104">
    <property type="entry name" value="Methyl-accepting chemotaxis protein (MCP) signaling domain"/>
    <property type="match status" value="1"/>
</dbReference>
<feature type="domain" description="Methyl-accepting transducer" evidence="12">
    <location>
        <begin position="32"/>
        <end position="291"/>
    </location>
</feature>
<dbReference type="RefSeq" id="WP_127763066.1">
    <property type="nucleotide sequence ID" value="NZ_SADE01000001.1"/>
</dbReference>
<dbReference type="OrthoDB" id="5292315at2"/>
<comment type="caution">
    <text evidence="13">The sequence shown here is derived from an EMBL/GenBank/DDBJ whole genome shotgun (WGS) entry which is preliminary data.</text>
</comment>
<dbReference type="InterPro" id="IPR004089">
    <property type="entry name" value="MCPsignal_dom"/>
</dbReference>
<dbReference type="SMART" id="SM00283">
    <property type="entry name" value="MA"/>
    <property type="match status" value="1"/>
</dbReference>
<evidence type="ECO:0000256" key="8">
    <source>
        <dbReference type="ARBA" id="ARBA00023224"/>
    </source>
</evidence>
<evidence type="ECO:0000256" key="1">
    <source>
        <dbReference type="ARBA" id="ARBA00004651"/>
    </source>
</evidence>
<dbReference type="GO" id="GO:0004888">
    <property type="term" value="F:transmembrane signaling receptor activity"/>
    <property type="evidence" value="ECO:0007669"/>
    <property type="project" value="InterPro"/>
</dbReference>
<feature type="region of interest" description="Disordered" evidence="11">
    <location>
        <begin position="341"/>
        <end position="366"/>
    </location>
</feature>
<protein>
    <recommendedName>
        <fullName evidence="12">Methyl-accepting transducer domain-containing protein</fullName>
    </recommendedName>
</protein>
<dbReference type="Pfam" id="PF00015">
    <property type="entry name" value="MCPsignal"/>
    <property type="match status" value="1"/>
</dbReference>
<evidence type="ECO:0000313" key="14">
    <source>
        <dbReference type="Proteomes" id="UP000287447"/>
    </source>
</evidence>
<keyword evidence="6" id="KW-1133">Transmembrane helix</keyword>
<comment type="similarity">
    <text evidence="9">Belongs to the methyl-accepting chemotaxis (MCP) protein family.</text>
</comment>
<evidence type="ECO:0000256" key="11">
    <source>
        <dbReference type="SAM" id="MobiDB-lite"/>
    </source>
</evidence>
<dbReference type="Proteomes" id="UP000287447">
    <property type="component" value="Unassembled WGS sequence"/>
</dbReference>
<evidence type="ECO:0000256" key="10">
    <source>
        <dbReference type="PROSITE-ProRule" id="PRU00284"/>
    </source>
</evidence>
<keyword evidence="4" id="KW-0145">Chemotaxis</keyword>
<dbReference type="Gene3D" id="1.10.287.950">
    <property type="entry name" value="Methyl-accepting chemotaxis protein"/>
    <property type="match status" value="1"/>
</dbReference>
<keyword evidence="8 10" id="KW-0807">Transducer</keyword>
<evidence type="ECO:0000256" key="5">
    <source>
        <dbReference type="ARBA" id="ARBA00022692"/>
    </source>
</evidence>
<evidence type="ECO:0000256" key="7">
    <source>
        <dbReference type="ARBA" id="ARBA00023136"/>
    </source>
</evidence>
<gene>
    <name evidence="13" type="ORF">EOI86_00190</name>
</gene>
<evidence type="ECO:0000313" key="13">
    <source>
        <dbReference type="EMBL" id="RVU37763.1"/>
    </source>
</evidence>
<proteinExistence type="inferred from homology"/>
<dbReference type="PANTHER" id="PTHR32089:SF39">
    <property type="entry name" value="METHYL-ACCEPTING CHEMOTAXIS PROTEIN HLYB"/>
    <property type="match status" value="1"/>
</dbReference>
<evidence type="ECO:0000256" key="9">
    <source>
        <dbReference type="ARBA" id="ARBA00029447"/>
    </source>
</evidence>
<keyword evidence="3" id="KW-0488">Methylation</keyword>
<keyword evidence="7" id="KW-0472">Membrane</keyword>
<dbReference type="GO" id="GO:0005886">
    <property type="term" value="C:plasma membrane"/>
    <property type="evidence" value="ECO:0007669"/>
    <property type="project" value="UniProtKB-SubCell"/>
</dbReference>
<dbReference type="GO" id="GO:0006935">
    <property type="term" value="P:chemotaxis"/>
    <property type="evidence" value="ECO:0007669"/>
    <property type="project" value="UniProtKB-KW"/>
</dbReference>
<evidence type="ECO:0000259" key="12">
    <source>
        <dbReference type="PROSITE" id="PS50111"/>
    </source>
</evidence>
<dbReference type="EMBL" id="SADE01000001">
    <property type="protein sequence ID" value="RVU37763.1"/>
    <property type="molecule type" value="Genomic_DNA"/>
</dbReference>
<organism evidence="13 14">
    <name type="scientific">Hwanghaeella grinnelliae</name>
    <dbReference type="NCBI Taxonomy" id="2500179"/>
    <lineage>
        <taxon>Bacteria</taxon>
        <taxon>Pseudomonadati</taxon>
        <taxon>Pseudomonadota</taxon>
        <taxon>Alphaproteobacteria</taxon>
        <taxon>Rhodospirillales</taxon>
        <taxon>Rhodospirillaceae</taxon>
        <taxon>Hwanghaeella</taxon>
    </lineage>
</organism>
<comment type="subcellular location">
    <subcellularLocation>
        <location evidence="1">Cell membrane</location>
        <topology evidence="1">Multi-pass membrane protein</topology>
    </subcellularLocation>
</comment>
<evidence type="ECO:0000256" key="3">
    <source>
        <dbReference type="ARBA" id="ARBA00022481"/>
    </source>
</evidence>
<dbReference type="AlphaFoldDB" id="A0A3S2Z9Y0"/>
<evidence type="ECO:0000256" key="6">
    <source>
        <dbReference type="ARBA" id="ARBA00022989"/>
    </source>
</evidence>
<name>A0A3S2Z9Y0_9PROT</name>
<accession>A0A3S2Z9Y0</accession>
<dbReference type="PANTHER" id="PTHR32089">
    <property type="entry name" value="METHYL-ACCEPTING CHEMOTAXIS PROTEIN MCPB"/>
    <property type="match status" value="1"/>
</dbReference>
<keyword evidence="2" id="KW-1003">Cell membrane</keyword>
<sequence>MAKNKKTDASGDLPDEAVAKAFLQWISLSETQRRSFTALATEIDTASSLVEVSTDKLAAQFKELVGFAAEQSRQLESILTKGSRVDVNGEELDLADVFDDLQENLSDLVNKIVIVSEQAVTMMYALEDLQGNVKLAESCVKEIRDLTNRTNMLALNAKIESARAGSAGAGFSVVADEVRTLSGSIASVSERINEQMTAVSQGVERGYQTLQDVATMDMSENILAKERIEQLMESVVRQSNDFGRTIQNTASQSQEMTSTIGAMITGMQFQDRTAQRLELIKETLKFLSDLTSEQEARTRELYPDLGEAEVDAERILQAVSQLHLGEMRERFIKNALEGNETNLDGVEEDSTDGADHSEASDDIELF</sequence>
<keyword evidence="5" id="KW-0812">Transmembrane</keyword>
<dbReference type="GO" id="GO:0007165">
    <property type="term" value="P:signal transduction"/>
    <property type="evidence" value="ECO:0007669"/>
    <property type="project" value="UniProtKB-KW"/>
</dbReference>
<reference evidence="14" key="1">
    <citation type="submission" date="2019-01" db="EMBL/GenBank/DDBJ databases">
        <title>Gri0909 isolated from a small marine red alga.</title>
        <authorList>
            <person name="Kim J."/>
            <person name="Jeong S.E."/>
            <person name="Jeon C.O."/>
        </authorList>
    </citation>
    <scope>NUCLEOTIDE SEQUENCE [LARGE SCALE GENOMIC DNA]</scope>
    <source>
        <strain evidence="14">Gri0909</strain>
    </source>
</reference>
<evidence type="ECO:0000256" key="4">
    <source>
        <dbReference type="ARBA" id="ARBA00022500"/>
    </source>
</evidence>
<evidence type="ECO:0000256" key="2">
    <source>
        <dbReference type="ARBA" id="ARBA00022475"/>
    </source>
</evidence>
<dbReference type="InterPro" id="IPR004090">
    <property type="entry name" value="Chemotax_Me-accpt_rcpt"/>
</dbReference>
<dbReference type="PRINTS" id="PR00260">
    <property type="entry name" value="CHEMTRNSDUCR"/>
</dbReference>
<keyword evidence="14" id="KW-1185">Reference proteome</keyword>